<proteinExistence type="inferred from homology"/>
<dbReference type="SUPFAM" id="SSF57667">
    <property type="entry name" value="beta-beta-alpha zinc fingers"/>
    <property type="match status" value="1"/>
</dbReference>
<keyword evidence="4" id="KW-0677">Repeat</keyword>
<feature type="region of interest" description="Disordered" evidence="8">
    <location>
        <begin position="75"/>
        <end position="100"/>
    </location>
</feature>
<dbReference type="GO" id="GO:0008270">
    <property type="term" value="F:zinc ion binding"/>
    <property type="evidence" value="ECO:0007669"/>
    <property type="project" value="UniProtKB-KW"/>
</dbReference>
<evidence type="ECO:0000313" key="10">
    <source>
        <dbReference type="Proteomes" id="UP000694382"/>
    </source>
</evidence>
<name>A0A8U8B001_GEOPR</name>
<dbReference type="InterPro" id="IPR036236">
    <property type="entry name" value="Znf_C2H2_sf"/>
</dbReference>
<keyword evidence="3" id="KW-0479">Metal-binding</keyword>
<sequence>MEEDAARKRKEPWDTQAGEEEVSAPFPLSPAPSPSPARPPAAGQPWGPYECGECGKRQGFRQRSHLIIHQMIHTGRGASTLGRGPTSVPSVGRASPAALT</sequence>
<evidence type="ECO:0000256" key="3">
    <source>
        <dbReference type="ARBA" id="ARBA00022723"/>
    </source>
</evidence>
<feature type="compositionally biased region" description="Pro residues" evidence="8">
    <location>
        <begin position="27"/>
        <end position="39"/>
    </location>
</feature>
<keyword evidence="10" id="KW-1185">Reference proteome</keyword>
<keyword evidence="7" id="KW-0539">Nucleus</keyword>
<comment type="similarity">
    <text evidence="2">Belongs to the krueppel C2H2-type zinc-finger protein family.</text>
</comment>
<dbReference type="InterPro" id="IPR013087">
    <property type="entry name" value="Znf_C2H2_type"/>
</dbReference>
<evidence type="ECO:0000313" key="9">
    <source>
        <dbReference type="Ensembl" id="ENSCPVP00000026464.1"/>
    </source>
</evidence>
<keyword evidence="6" id="KW-0862">Zinc</keyword>
<evidence type="ECO:0000256" key="6">
    <source>
        <dbReference type="ARBA" id="ARBA00022833"/>
    </source>
</evidence>
<evidence type="ECO:0000256" key="2">
    <source>
        <dbReference type="ARBA" id="ARBA00006991"/>
    </source>
</evidence>
<evidence type="ECO:0000256" key="4">
    <source>
        <dbReference type="ARBA" id="ARBA00022737"/>
    </source>
</evidence>
<organism evidence="9 10">
    <name type="scientific">Geospiza parvula</name>
    <name type="common">Small tree-finch</name>
    <name type="synonym">Camarhynchus parvulus</name>
    <dbReference type="NCBI Taxonomy" id="87175"/>
    <lineage>
        <taxon>Eukaryota</taxon>
        <taxon>Metazoa</taxon>
        <taxon>Chordata</taxon>
        <taxon>Craniata</taxon>
        <taxon>Vertebrata</taxon>
        <taxon>Euteleostomi</taxon>
        <taxon>Archelosauria</taxon>
        <taxon>Archosauria</taxon>
        <taxon>Dinosauria</taxon>
        <taxon>Saurischia</taxon>
        <taxon>Theropoda</taxon>
        <taxon>Coelurosauria</taxon>
        <taxon>Aves</taxon>
        <taxon>Neognathae</taxon>
        <taxon>Neoaves</taxon>
        <taxon>Telluraves</taxon>
        <taxon>Australaves</taxon>
        <taxon>Passeriformes</taxon>
        <taxon>Thraupidae</taxon>
        <taxon>Camarhynchus</taxon>
    </lineage>
</organism>
<accession>A0A8U8B001</accession>
<dbReference type="AlphaFoldDB" id="A0A8U8B001"/>
<dbReference type="FunFam" id="3.30.160.60:FF:000102">
    <property type="entry name" value="zinc finger protein 850 isoform X1"/>
    <property type="match status" value="1"/>
</dbReference>
<evidence type="ECO:0000256" key="5">
    <source>
        <dbReference type="ARBA" id="ARBA00022771"/>
    </source>
</evidence>
<dbReference type="GO" id="GO:0043565">
    <property type="term" value="F:sequence-specific DNA binding"/>
    <property type="evidence" value="ECO:0007669"/>
    <property type="project" value="UniProtKB-ARBA"/>
</dbReference>
<protein>
    <submittedName>
        <fullName evidence="9">Uncharacterized protein</fullName>
    </submittedName>
</protein>
<comment type="subcellular location">
    <subcellularLocation>
        <location evidence="1">Nucleus</location>
    </subcellularLocation>
</comment>
<evidence type="ECO:0000256" key="8">
    <source>
        <dbReference type="SAM" id="MobiDB-lite"/>
    </source>
</evidence>
<keyword evidence="5" id="KW-0863">Zinc-finger</keyword>
<dbReference type="GO" id="GO:0001227">
    <property type="term" value="F:DNA-binding transcription repressor activity, RNA polymerase II-specific"/>
    <property type="evidence" value="ECO:0007669"/>
    <property type="project" value="UniProtKB-ARBA"/>
</dbReference>
<dbReference type="Ensembl" id="ENSCPVT00000026745.1">
    <property type="protein sequence ID" value="ENSCPVP00000026464.1"/>
    <property type="gene ID" value="ENSCPVG00000017974.1"/>
</dbReference>
<dbReference type="PROSITE" id="PS50157">
    <property type="entry name" value="ZINC_FINGER_C2H2_2"/>
    <property type="match status" value="1"/>
</dbReference>
<dbReference type="Gene3D" id="3.30.160.60">
    <property type="entry name" value="Classic Zinc Finger"/>
    <property type="match status" value="1"/>
</dbReference>
<dbReference type="Proteomes" id="UP000694382">
    <property type="component" value="Unassembled WGS sequence"/>
</dbReference>
<evidence type="ECO:0000256" key="7">
    <source>
        <dbReference type="ARBA" id="ARBA00023242"/>
    </source>
</evidence>
<reference evidence="9" key="2">
    <citation type="submission" date="2025-09" db="UniProtKB">
        <authorList>
            <consortium name="Ensembl"/>
        </authorList>
    </citation>
    <scope>IDENTIFICATION</scope>
</reference>
<dbReference type="GO" id="GO:0005654">
    <property type="term" value="C:nucleoplasm"/>
    <property type="evidence" value="ECO:0007669"/>
    <property type="project" value="UniProtKB-ARBA"/>
</dbReference>
<evidence type="ECO:0000256" key="1">
    <source>
        <dbReference type="ARBA" id="ARBA00004123"/>
    </source>
</evidence>
<reference evidence="9" key="1">
    <citation type="submission" date="2025-08" db="UniProtKB">
        <authorList>
            <consortium name="Ensembl"/>
        </authorList>
    </citation>
    <scope>IDENTIFICATION</scope>
</reference>
<feature type="region of interest" description="Disordered" evidence="8">
    <location>
        <begin position="1"/>
        <end position="49"/>
    </location>
</feature>